<dbReference type="InterPro" id="IPR010497">
    <property type="entry name" value="Epoxide_hydro_N"/>
</dbReference>
<evidence type="ECO:0000313" key="6">
    <source>
        <dbReference type="Proteomes" id="UP001521116"/>
    </source>
</evidence>
<feature type="domain" description="Epoxide hydrolase N-terminal" evidence="4">
    <location>
        <begin position="6"/>
        <end position="118"/>
    </location>
</feature>
<comment type="caution">
    <text evidence="5">The sequence shown here is derived from an EMBL/GenBank/DDBJ whole genome shotgun (WGS) entry which is preliminary data.</text>
</comment>
<protein>
    <recommendedName>
        <fullName evidence="4">Epoxide hydrolase N-terminal domain-containing protein</fullName>
    </recommendedName>
</protein>
<evidence type="ECO:0000256" key="3">
    <source>
        <dbReference type="ARBA" id="ARBA00022801"/>
    </source>
</evidence>
<dbReference type="PANTHER" id="PTHR21661:SF35">
    <property type="entry name" value="EPOXIDE HYDROLASE"/>
    <property type="match status" value="1"/>
</dbReference>
<gene>
    <name evidence="5" type="ORF">SLS56_008103</name>
</gene>
<dbReference type="InterPro" id="IPR029058">
    <property type="entry name" value="AB_hydrolase_fold"/>
</dbReference>
<dbReference type="InterPro" id="IPR000639">
    <property type="entry name" value="Epox_hydrolase-like"/>
</dbReference>
<keyword evidence="6" id="KW-1185">Reference proteome</keyword>
<evidence type="ECO:0000259" key="4">
    <source>
        <dbReference type="Pfam" id="PF06441"/>
    </source>
</evidence>
<dbReference type="PIRSF" id="PIRSF001112">
    <property type="entry name" value="Epoxide_hydrolase"/>
    <property type="match status" value="1"/>
</dbReference>
<keyword evidence="3" id="KW-0378">Hydrolase</keyword>
<organism evidence="5 6">
    <name type="scientific">Neofusicoccum ribis</name>
    <dbReference type="NCBI Taxonomy" id="45134"/>
    <lineage>
        <taxon>Eukaryota</taxon>
        <taxon>Fungi</taxon>
        <taxon>Dikarya</taxon>
        <taxon>Ascomycota</taxon>
        <taxon>Pezizomycotina</taxon>
        <taxon>Dothideomycetes</taxon>
        <taxon>Dothideomycetes incertae sedis</taxon>
        <taxon>Botryosphaeriales</taxon>
        <taxon>Botryosphaeriaceae</taxon>
        <taxon>Neofusicoccum</taxon>
    </lineage>
</organism>
<dbReference type="SUPFAM" id="SSF53474">
    <property type="entry name" value="alpha/beta-Hydrolases"/>
    <property type="match status" value="1"/>
</dbReference>
<dbReference type="Pfam" id="PF06441">
    <property type="entry name" value="EHN"/>
    <property type="match status" value="1"/>
</dbReference>
<evidence type="ECO:0000256" key="2">
    <source>
        <dbReference type="ARBA" id="ARBA00022797"/>
    </source>
</evidence>
<dbReference type="EMBL" id="JAJVDC020000114">
    <property type="protein sequence ID" value="KAL1623908.1"/>
    <property type="molecule type" value="Genomic_DNA"/>
</dbReference>
<comment type="similarity">
    <text evidence="1">Belongs to the peptidase S33 family.</text>
</comment>
<dbReference type="InterPro" id="IPR016292">
    <property type="entry name" value="Epoxide_hydrolase"/>
</dbReference>
<dbReference type="Proteomes" id="UP001521116">
    <property type="component" value="Unassembled WGS sequence"/>
</dbReference>
<evidence type="ECO:0000313" key="5">
    <source>
        <dbReference type="EMBL" id="KAL1623908.1"/>
    </source>
</evidence>
<sequence length="382" mass="43404">MSASDIHPFKVSIPASELKLLRTKLETSRLPDQLADCQWGEANGVTLNFMRETVQFWINEYDWRQEEEKINQMPQFKTHIDGGEFGSFDVHFVHMTSNVKDAIPLLFLHGWPGSFIEVQKILTPLTAAGFHVVAPSLPGYGFSSYTNKAGFKFFHHADVMHKLMTKLGYQKYAVQGGDWGSIIARSIALRYPDSVKAIHMNMLIMQPPEIIEQPAYSEFELASFARAQWFKDTQSAYQQMHSSRPRTLGFAMHDSPVGALAWMADKLLAWSDSYAWTPTEIITWTLLHYFPGPTAALQMYRENMPPELQIPPEQLQGNFVAAPTGVSAFAKELVMVPRSWAEKENNIAFWAEHPKGGHFAAYERPEELSTDVILFLKSNWKA</sequence>
<keyword evidence="2" id="KW-0058">Aromatic hydrocarbons catabolism</keyword>
<accession>A0ABR3SL26</accession>
<reference evidence="5 6" key="1">
    <citation type="submission" date="2024-02" db="EMBL/GenBank/DDBJ databases">
        <title>De novo assembly and annotation of 12 fungi associated with fruit tree decline syndrome in Ontario, Canada.</title>
        <authorList>
            <person name="Sulman M."/>
            <person name="Ellouze W."/>
            <person name="Ilyukhin E."/>
        </authorList>
    </citation>
    <scope>NUCLEOTIDE SEQUENCE [LARGE SCALE GENOMIC DNA]</scope>
    <source>
        <strain evidence="5 6">M1-105</strain>
    </source>
</reference>
<dbReference type="Gene3D" id="3.40.50.1820">
    <property type="entry name" value="alpha/beta hydrolase"/>
    <property type="match status" value="1"/>
</dbReference>
<name>A0ABR3SL26_9PEZI</name>
<proteinExistence type="inferred from homology"/>
<dbReference type="PANTHER" id="PTHR21661">
    <property type="entry name" value="EPOXIDE HYDROLASE 1-RELATED"/>
    <property type="match status" value="1"/>
</dbReference>
<dbReference type="PRINTS" id="PR00412">
    <property type="entry name" value="EPOXHYDRLASE"/>
</dbReference>
<evidence type="ECO:0000256" key="1">
    <source>
        <dbReference type="ARBA" id="ARBA00010088"/>
    </source>
</evidence>